<reference evidence="2 3" key="1">
    <citation type="submission" date="2023-01" db="EMBL/GenBank/DDBJ databases">
        <title>Bacillus changyiensis sp. nov., isolated from a coastal deposit.</title>
        <authorList>
            <person name="Xiao G."/>
            <person name="Lai Q."/>
            <person name="Hu Z."/>
            <person name="Shao Z."/>
        </authorList>
    </citation>
    <scope>NUCLEOTIDE SEQUENCE [LARGE SCALE GENOMIC DNA]</scope>
    <source>
        <strain evidence="2 3">CLL-7-23</strain>
    </source>
</reference>
<accession>A0ABT4X1D8</accession>
<keyword evidence="1" id="KW-0472">Membrane</keyword>
<organism evidence="2 3">
    <name type="scientific">Bacillus changyiensis</name>
    <dbReference type="NCBI Taxonomy" id="3004103"/>
    <lineage>
        <taxon>Bacteria</taxon>
        <taxon>Bacillati</taxon>
        <taxon>Bacillota</taxon>
        <taxon>Bacilli</taxon>
        <taxon>Bacillales</taxon>
        <taxon>Bacillaceae</taxon>
        <taxon>Bacillus</taxon>
    </lineage>
</organism>
<gene>
    <name evidence="2" type="ORF">PJ311_05100</name>
</gene>
<dbReference type="EMBL" id="JAQKAB010000003">
    <property type="protein sequence ID" value="MDA7025990.1"/>
    <property type="molecule type" value="Genomic_DNA"/>
</dbReference>
<proteinExistence type="predicted"/>
<sequence>MSVILIVLTLISIAFTIGSFYYLKLLAFSSSYPPKHVLKQKTMFCVGGAGLTFLLLFFVKLLI</sequence>
<dbReference type="InterPro" id="IPR058724">
    <property type="entry name" value="YhzF"/>
</dbReference>
<comment type="caution">
    <text evidence="2">The sequence shown here is derived from an EMBL/GenBank/DDBJ whole genome shotgun (WGS) entry which is preliminary data.</text>
</comment>
<keyword evidence="1" id="KW-0812">Transmembrane</keyword>
<dbReference type="Proteomes" id="UP001211894">
    <property type="component" value="Unassembled WGS sequence"/>
</dbReference>
<evidence type="ECO:0000256" key="1">
    <source>
        <dbReference type="SAM" id="Phobius"/>
    </source>
</evidence>
<evidence type="ECO:0000313" key="3">
    <source>
        <dbReference type="Proteomes" id="UP001211894"/>
    </source>
</evidence>
<keyword evidence="3" id="KW-1185">Reference proteome</keyword>
<keyword evidence="1" id="KW-1133">Transmembrane helix</keyword>
<name>A0ABT4X1D8_9BACI</name>
<evidence type="ECO:0008006" key="4">
    <source>
        <dbReference type="Google" id="ProtNLM"/>
    </source>
</evidence>
<protein>
    <recommendedName>
        <fullName evidence="4">Mas-related G-protein coupled receptor member D</fullName>
    </recommendedName>
</protein>
<evidence type="ECO:0000313" key="2">
    <source>
        <dbReference type="EMBL" id="MDA7025990.1"/>
    </source>
</evidence>
<feature type="transmembrane region" description="Helical" evidence="1">
    <location>
        <begin position="43"/>
        <end position="62"/>
    </location>
</feature>
<dbReference type="Pfam" id="PF26302">
    <property type="entry name" value="YhzF"/>
    <property type="match status" value="1"/>
</dbReference>
<feature type="transmembrane region" description="Helical" evidence="1">
    <location>
        <begin position="6"/>
        <end position="23"/>
    </location>
</feature>